<feature type="domain" description="MYND-type" evidence="5">
    <location>
        <begin position="76"/>
        <end position="124"/>
    </location>
</feature>
<dbReference type="GO" id="GO:0008270">
    <property type="term" value="F:zinc ion binding"/>
    <property type="evidence" value="ECO:0007669"/>
    <property type="project" value="UniProtKB-KW"/>
</dbReference>
<sequence>MDTANMSFEEKADKLEALQKNYLFNMEISQLESISRKQKGLVAGGKAWLFPVKDCHQSESKRIPNDQSTTLSIPRCNHCPNRTTKHCNGCSSGKEDPMFKDEDKTFYCDTQCQKDDWPHHKQKCKRLMLRKRLTRAAEVLQRMFLLHREIFFNLYVYNTWYDEDDGTTHTILEGDWALKAREGPHFEFPSSLVKDERHKKFLLTLNNRIGLVNDPFEDIKEVIYQPRPENFGRVTVAHDVIEDFECDAEVHIILQIKLTSEEKFAIDITGSQFGIFDAVHHWDNYYGNLVNHSHDVFVDAFAFRESQFLNHRDWEKVARWEVDFYSAAMFNREIRSWKDANGYKSLGDMVKLPEGKFEGEMEKMLDHVKSQLTDLSDVFKNHIAASLHMDIVDKEDPHWVQEFFEHGALKQYRDRRSPVVNAILPWPILRNANL</sequence>
<evidence type="ECO:0000259" key="5">
    <source>
        <dbReference type="PROSITE" id="PS50865"/>
    </source>
</evidence>
<dbReference type="OrthoDB" id="432970at2759"/>
<dbReference type="EMBL" id="ML978714">
    <property type="protein sequence ID" value="KAF2089692.1"/>
    <property type="molecule type" value="Genomic_DNA"/>
</dbReference>
<evidence type="ECO:0000256" key="2">
    <source>
        <dbReference type="ARBA" id="ARBA00022771"/>
    </source>
</evidence>
<protein>
    <recommendedName>
        <fullName evidence="5">MYND-type domain-containing protein</fullName>
    </recommendedName>
</protein>
<reference evidence="6" key="1">
    <citation type="journal article" date="2020" name="Stud. Mycol.">
        <title>101 Dothideomycetes genomes: a test case for predicting lifestyles and emergence of pathogens.</title>
        <authorList>
            <person name="Haridas S."/>
            <person name="Albert R."/>
            <person name="Binder M."/>
            <person name="Bloem J."/>
            <person name="Labutti K."/>
            <person name="Salamov A."/>
            <person name="Andreopoulos B."/>
            <person name="Baker S."/>
            <person name="Barry K."/>
            <person name="Bills G."/>
            <person name="Bluhm B."/>
            <person name="Cannon C."/>
            <person name="Castanera R."/>
            <person name="Culley D."/>
            <person name="Daum C."/>
            <person name="Ezra D."/>
            <person name="Gonzalez J."/>
            <person name="Henrissat B."/>
            <person name="Kuo A."/>
            <person name="Liang C."/>
            <person name="Lipzen A."/>
            <person name="Lutzoni F."/>
            <person name="Magnuson J."/>
            <person name="Mondo S."/>
            <person name="Nolan M."/>
            <person name="Ohm R."/>
            <person name="Pangilinan J."/>
            <person name="Park H.-J."/>
            <person name="Ramirez L."/>
            <person name="Alfaro M."/>
            <person name="Sun H."/>
            <person name="Tritt A."/>
            <person name="Yoshinaga Y."/>
            <person name="Zwiers L.-H."/>
            <person name="Turgeon B."/>
            <person name="Goodwin S."/>
            <person name="Spatafora J."/>
            <person name="Crous P."/>
            <person name="Grigoriev I."/>
        </authorList>
    </citation>
    <scope>NUCLEOTIDE SEQUENCE</scope>
    <source>
        <strain evidence="6">CBS 121410</strain>
    </source>
</reference>
<keyword evidence="2 4" id="KW-0863">Zinc-finger</keyword>
<evidence type="ECO:0000313" key="6">
    <source>
        <dbReference type="EMBL" id="KAF2089692.1"/>
    </source>
</evidence>
<organism evidence="6 7">
    <name type="scientific">Saccharata proteae CBS 121410</name>
    <dbReference type="NCBI Taxonomy" id="1314787"/>
    <lineage>
        <taxon>Eukaryota</taxon>
        <taxon>Fungi</taxon>
        <taxon>Dikarya</taxon>
        <taxon>Ascomycota</taxon>
        <taxon>Pezizomycotina</taxon>
        <taxon>Dothideomycetes</taxon>
        <taxon>Dothideomycetes incertae sedis</taxon>
        <taxon>Botryosphaeriales</taxon>
        <taxon>Saccharataceae</taxon>
        <taxon>Saccharata</taxon>
    </lineage>
</organism>
<dbReference type="AlphaFoldDB" id="A0A6A5YCR8"/>
<keyword evidence="3" id="KW-0862">Zinc</keyword>
<dbReference type="Pfam" id="PF01753">
    <property type="entry name" value="zf-MYND"/>
    <property type="match status" value="1"/>
</dbReference>
<dbReference type="SUPFAM" id="SSF144232">
    <property type="entry name" value="HIT/MYND zinc finger-like"/>
    <property type="match status" value="1"/>
</dbReference>
<keyword evidence="7" id="KW-1185">Reference proteome</keyword>
<keyword evidence="1" id="KW-0479">Metal-binding</keyword>
<name>A0A6A5YCR8_9PEZI</name>
<evidence type="ECO:0000256" key="1">
    <source>
        <dbReference type="ARBA" id="ARBA00022723"/>
    </source>
</evidence>
<evidence type="ECO:0000256" key="3">
    <source>
        <dbReference type="ARBA" id="ARBA00022833"/>
    </source>
</evidence>
<dbReference type="Gene3D" id="6.10.140.2220">
    <property type="match status" value="1"/>
</dbReference>
<evidence type="ECO:0000313" key="7">
    <source>
        <dbReference type="Proteomes" id="UP000799776"/>
    </source>
</evidence>
<evidence type="ECO:0000256" key="4">
    <source>
        <dbReference type="PROSITE-ProRule" id="PRU00134"/>
    </source>
</evidence>
<dbReference type="Proteomes" id="UP000799776">
    <property type="component" value="Unassembled WGS sequence"/>
</dbReference>
<dbReference type="InterPro" id="IPR002893">
    <property type="entry name" value="Znf_MYND"/>
</dbReference>
<dbReference type="PROSITE" id="PS50865">
    <property type="entry name" value="ZF_MYND_2"/>
    <property type="match status" value="1"/>
</dbReference>
<proteinExistence type="predicted"/>
<accession>A0A6A5YCR8</accession>
<gene>
    <name evidence="6" type="ORF">K490DRAFT_63827</name>
</gene>